<accession>A0A225VD83</accession>
<reference evidence="2" key="1">
    <citation type="submission" date="2017-03" db="EMBL/GenBank/DDBJ databases">
        <title>Phytopthora megakarya and P. palmivora, two closely related causual agents of cacao black pod achieved similar genome size and gene model numbers by different mechanisms.</title>
        <authorList>
            <person name="Ali S."/>
            <person name="Shao J."/>
            <person name="Larry D.J."/>
            <person name="Kronmiller B."/>
            <person name="Shen D."/>
            <person name="Strem M.D."/>
            <person name="Melnick R.L."/>
            <person name="Guiltinan M.J."/>
            <person name="Tyler B.M."/>
            <person name="Meinhardt L.W."/>
            <person name="Bailey B.A."/>
        </authorList>
    </citation>
    <scope>NUCLEOTIDE SEQUENCE [LARGE SCALE GENOMIC DNA]</scope>
    <source>
        <strain evidence="2">zdho120</strain>
    </source>
</reference>
<dbReference type="OrthoDB" id="117894at2759"/>
<comment type="caution">
    <text evidence="1">The sequence shown here is derived from an EMBL/GenBank/DDBJ whole genome shotgun (WGS) entry which is preliminary data.</text>
</comment>
<organism evidence="1 2">
    <name type="scientific">Phytophthora megakarya</name>
    <dbReference type="NCBI Taxonomy" id="4795"/>
    <lineage>
        <taxon>Eukaryota</taxon>
        <taxon>Sar</taxon>
        <taxon>Stramenopiles</taxon>
        <taxon>Oomycota</taxon>
        <taxon>Peronosporomycetes</taxon>
        <taxon>Peronosporales</taxon>
        <taxon>Peronosporaceae</taxon>
        <taxon>Phytophthora</taxon>
    </lineage>
</organism>
<evidence type="ECO:0000313" key="1">
    <source>
        <dbReference type="EMBL" id="OWZ02737.1"/>
    </source>
</evidence>
<name>A0A225VD83_9STRA</name>
<dbReference type="AlphaFoldDB" id="A0A225VD83"/>
<evidence type="ECO:0000313" key="2">
    <source>
        <dbReference type="Proteomes" id="UP000198211"/>
    </source>
</evidence>
<sequence length="94" mass="10849">MDTALPSLKKSKIKHVRCSNFEGNDVYSGLGAGFENFIHEFEHPIKTEELVNGSTWSDELKASVIVNFLEEKAFRYYHKKDAEWQHHHDGISMP</sequence>
<keyword evidence="2" id="KW-1185">Reference proteome</keyword>
<dbReference type="EMBL" id="NBNE01005970">
    <property type="protein sequence ID" value="OWZ02737.1"/>
    <property type="molecule type" value="Genomic_DNA"/>
</dbReference>
<dbReference type="Proteomes" id="UP000198211">
    <property type="component" value="Unassembled WGS sequence"/>
</dbReference>
<gene>
    <name evidence="1" type="ORF">PHMEG_00025654</name>
</gene>
<proteinExistence type="predicted"/>
<protein>
    <submittedName>
        <fullName evidence="1">Uncharacterized protein</fullName>
    </submittedName>
</protein>